<reference evidence="9 10" key="1">
    <citation type="journal article" date="2012" name="J. Bacteriol.">
        <title>Genome sequence of benzo(a)pyrene-degrading bacterium Novosphingobium pentaromativorans US6-1.</title>
        <authorList>
            <person name="Luo Y.R."/>
            <person name="Kang S.G."/>
            <person name="Kim S.J."/>
            <person name="Kim M.R."/>
            <person name="Li N."/>
            <person name="Lee J.H."/>
            <person name="Kwon K.K."/>
        </authorList>
    </citation>
    <scope>NUCLEOTIDE SEQUENCE [LARGE SCALE GENOMIC DNA]</scope>
    <source>
        <strain evidence="9 10">US6-1</strain>
    </source>
</reference>
<dbReference type="PRINTS" id="PR00385">
    <property type="entry name" value="P450"/>
</dbReference>
<dbReference type="PANTHER" id="PTHR46696:SF4">
    <property type="entry name" value="BIOTIN BIOSYNTHESIS CYTOCHROME P450"/>
    <property type="match status" value="1"/>
</dbReference>
<dbReference type="GO" id="GO:0036199">
    <property type="term" value="F:cholest-4-en-3-one 26-monooxygenase activity"/>
    <property type="evidence" value="ECO:0007669"/>
    <property type="project" value="TreeGrafter"/>
</dbReference>
<dbReference type="Gene3D" id="1.10.630.10">
    <property type="entry name" value="Cytochrome P450"/>
    <property type="match status" value="1"/>
</dbReference>
<comment type="similarity">
    <text evidence="1 8">Belongs to the cytochrome P450 family.</text>
</comment>
<dbReference type="Pfam" id="PF00067">
    <property type="entry name" value="p450"/>
    <property type="match status" value="1"/>
</dbReference>
<dbReference type="InterPro" id="IPR036396">
    <property type="entry name" value="Cyt_P450_sf"/>
</dbReference>
<keyword evidence="3 8" id="KW-0479">Metal-binding</keyword>
<evidence type="ECO:0000256" key="3">
    <source>
        <dbReference type="ARBA" id="ARBA00022723"/>
    </source>
</evidence>
<evidence type="ECO:0000256" key="7">
    <source>
        <dbReference type="ARBA" id="ARBA00043906"/>
    </source>
</evidence>
<accession>G6ED38</accession>
<dbReference type="KEGG" id="npn:JI59_08785"/>
<dbReference type="FunFam" id="1.10.630.10:FF:000018">
    <property type="entry name" value="Cytochrome P450 monooxygenase"/>
    <property type="match status" value="1"/>
</dbReference>
<comment type="caution">
    <text evidence="9">The sequence shown here is derived from an EMBL/GenBank/DDBJ whole genome shotgun (WGS) entry which is preliminary data.</text>
</comment>
<keyword evidence="4 8" id="KW-0560">Oxidoreductase</keyword>
<evidence type="ECO:0000256" key="6">
    <source>
        <dbReference type="ARBA" id="ARBA00023033"/>
    </source>
</evidence>
<dbReference type="GO" id="GO:0005506">
    <property type="term" value="F:iron ion binding"/>
    <property type="evidence" value="ECO:0007669"/>
    <property type="project" value="InterPro"/>
</dbReference>
<evidence type="ECO:0000313" key="10">
    <source>
        <dbReference type="Proteomes" id="UP000004030"/>
    </source>
</evidence>
<keyword evidence="2 8" id="KW-0349">Heme</keyword>
<evidence type="ECO:0000256" key="4">
    <source>
        <dbReference type="ARBA" id="ARBA00023002"/>
    </source>
</evidence>
<evidence type="ECO:0000256" key="8">
    <source>
        <dbReference type="RuleBase" id="RU000461"/>
    </source>
</evidence>
<dbReference type="InterPro" id="IPR002397">
    <property type="entry name" value="Cyt_P450_B"/>
</dbReference>
<dbReference type="SUPFAM" id="SSF48264">
    <property type="entry name" value="Cytochrome P450"/>
    <property type="match status" value="1"/>
</dbReference>
<dbReference type="PRINTS" id="PR00359">
    <property type="entry name" value="BP450"/>
</dbReference>
<sequence>MTVLSEIGPMLVDPKAYADGSIYEAYRWLRRNDPLASIEVEGYQPFRVVTLYSDVQYVSRHNALFHSSPNPTLSPISRMKLVRELTGSTSPIKSLVDMDPPEHGKYRALTSPWFQPGNLKSLEGRIRDIAREMVERMVDARCQCDFARLVAHEFPLQVILEILGLPREDHPVMLRLTQEMFGATDPDVLGNRSATNDSASASDLGAVREMMAYFDKLTEDRRAHPTSDLASVIANARIDGEPMGHLETMGYYVITATAGHDTTSSSIGGAMWALAEHPDQFARLKADMSLLPTMIDEAIRWTTPVKHFMRTATADTEIGGRPVREGERLMLCYGSANRDESVFDDPDTFRLDRKPNRHLAFGYGGHLCLGQYLARIEMRILFEELLPRLSSLALDGEPAMTEAIFVSGPKRLPIRYEIAPPVGAPRVADAEPNCPA</sequence>
<comment type="function">
    <text evidence="7">Cytochromes P450 are a group of heme-thiolate monooxygenases. They oxidize a variety of structurally unrelated compounds, including steroids, fatty acids, and xenobiotics.</text>
</comment>
<dbReference type="InterPro" id="IPR001128">
    <property type="entry name" value="Cyt_P450"/>
</dbReference>
<dbReference type="GO" id="GO:0020037">
    <property type="term" value="F:heme binding"/>
    <property type="evidence" value="ECO:0007669"/>
    <property type="project" value="InterPro"/>
</dbReference>
<dbReference type="AlphaFoldDB" id="G6ED38"/>
<evidence type="ECO:0000256" key="1">
    <source>
        <dbReference type="ARBA" id="ARBA00010617"/>
    </source>
</evidence>
<dbReference type="EMBL" id="AGFM01000031">
    <property type="protein sequence ID" value="EHJ60750.1"/>
    <property type="molecule type" value="Genomic_DNA"/>
</dbReference>
<keyword evidence="10" id="KW-1185">Reference proteome</keyword>
<keyword evidence="5 8" id="KW-0408">Iron</keyword>
<dbReference type="PROSITE" id="PS00086">
    <property type="entry name" value="CYTOCHROME_P450"/>
    <property type="match status" value="1"/>
</dbReference>
<evidence type="ECO:0000313" key="9">
    <source>
        <dbReference type="EMBL" id="EHJ60750.1"/>
    </source>
</evidence>
<evidence type="ECO:0000256" key="5">
    <source>
        <dbReference type="ARBA" id="ARBA00023004"/>
    </source>
</evidence>
<proteinExistence type="inferred from homology"/>
<dbReference type="InterPro" id="IPR017972">
    <property type="entry name" value="Cyt_P450_CS"/>
</dbReference>
<dbReference type="PATRIC" id="fig|1088721.3.peg.2239"/>
<dbReference type="RefSeq" id="WP_007013174.1">
    <property type="nucleotide sequence ID" value="NZ_AGFM01000031.1"/>
</dbReference>
<dbReference type="eggNOG" id="COG2124">
    <property type="taxonomic scope" value="Bacteria"/>
</dbReference>
<dbReference type="PANTHER" id="PTHR46696">
    <property type="entry name" value="P450, PUTATIVE (EUROFUNG)-RELATED"/>
    <property type="match status" value="1"/>
</dbReference>
<dbReference type="CDD" id="cd11033">
    <property type="entry name" value="CYP142-like"/>
    <property type="match status" value="1"/>
</dbReference>
<organism evidence="9 10">
    <name type="scientific">Novosphingobium pentaromativorans US6-1</name>
    <dbReference type="NCBI Taxonomy" id="1088721"/>
    <lineage>
        <taxon>Bacteria</taxon>
        <taxon>Pseudomonadati</taxon>
        <taxon>Pseudomonadota</taxon>
        <taxon>Alphaproteobacteria</taxon>
        <taxon>Sphingomonadales</taxon>
        <taxon>Sphingomonadaceae</taxon>
        <taxon>Novosphingobium</taxon>
    </lineage>
</organism>
<dbReference type="GO" id="GO:0008395">
    <property type="term" value="F:steroid hydroxylase activity"/>
    <property type="evidence" value="ECO:0007669"/>
    <property type="project" value="TreeGrafter"/>
</dbReference>
<protein>
    <submittedName>
        <fullName evidence="9">Cytochrome P450-terp</fullName>
    </submittedName>
</protein>
<keyword evidence="6 8" id="KW-0503">Monooxygenase</keyword>
<gene>
    <name evidence="9" type="ORF">NSU_2259</name>
</gene>
<evidence type="ECO:0000256" key="2">
    <source>
        <dbReference type="ARBA" id="ARBA00022617"/>
    </source>
</evidence>
<dbReference type="STRING" id="1088721.JI59_08785"/>
<name>G6ED38_9SPHN</name>
<dbReference type="Proteomes" id="UP000004030">
    <property type="component" value="Unassembled WGS sequence"/>
</dbReference>
<dbReference type="GO" id="GO:0006707">
    <property type="term" value="P:cholesterol catabolic process"/>
    <property type="evidence" value="ECO:0007669"/>
    <property type="project" value="TreeGrafter"/>
</dbReference>